<evidence type="ECO:0000259" key="2">
    <source>
        <dbReference type="Pfam" id="PF13116"/>
    </source>
</evidence>
<feature type="domain" description="YhdP central" evidence="2">
    <location>
        <begin position="543"/>
        <end position="826"/>
    </location>
</feature>
<proteinExistence type="predicted"/>
<protein>
    <submittedName>
        <fullName evidence="3">AsmA family protein (DUF3971 domain)</fullName>
    </submittedName>
</protein>
<dbReference type="AlphaFoldDB" id="A0A0A8H4C0"/>
<dbReference type="STRING" id="1031564.CINS_0798"/>
<dbReference type="EMBL" id="CP007770">
    <property type="protein sequence ID" value="AJC87764.1"/>
    <property type="molecule type" value="Genomic_DNA"/>
</dbReference>
<evidence type="ECO:0000313" key="4">
    <source>
        <dbReference type="Proteomes" id="UP000031163"/>
    </source>
</evidence>
<reference evidence="3 4" key="1">
    <citation type="journal article" date="2014" name="Genome Biol. Evol.">
        <title>Comparative Genomics of the Campylobacter lari Group.</title>
        <authorList>
            <person name="Miller W.G."/>
            <person name="Yee E."/>
            <person name="Chapman M.H."/>
            <person name="Smith T.P."/>
            <person name="Bono J.L."/>
            <person name="Huynh S."/>
            <person name="Parker C.T."/>
            <person name="Vandamme P."/>
            <person name="Luong K."/>
            <person name="Korlach J."/>
        </authorList>
    </citation>
    <scope>NUCLEOTIDE SEQUENCE [LARGE SCALE GENOMIC DNA]</scope>
    <source>
        <strain evidence="3 4">NCTC 12927</strain>
    </source>
</reference>
<name>A0A0A8H4C0_9BACT</name>
<gene>
    <name evidence="3" type="ORF">CINS_0798</name>
</gene>
<dbReference type="Proteomes" id="UP000031163">
    <property type="component" value="Chromosome"/>
</dbReference>
<evidence type="ECO:0000313" key="3">
    <source>
        <dbReference type="EMBL" id="AJC87764.1"/>
    </source>
</evidence>
<sequence>MDKIKIKIKSQLIKKILKFLTLPIILFIALFIYLKIGIHIEKLEFYSYNLEKLYIKLDKKLILNVKKVDIHSKENNYNDDEKTLVKAIDLIKELKYIYWFFEEIDIKEFYINNYPIKFLYKNNFFFVDGKDLLVKVDVKIEHNNIQANINNFLFKDYNLSMNGALIINPNTKFYNFKGKIISDFLKGNVNLSSKREELFYELSNVSSNDISKIFKILKENKITLPTNLDIWVGQKVKADYYFIEKLSGFIDFNKNRFYLDKINANGYVNNLKIVLDEGVDPITSPFVKLDFNKQRLDFKFDELKFNNYNLAQSQVYIYDMLNNKAGIYINIKSDDVRVDYRVNKILLLYHIYVPFLQDSGKTKTNLVLKFPFEYPEKIDYNGQFNITNSNINIKDFKILKANIDLKKDKLEIKNANIEGELASGDLNASLNLKQKKGYVNAYASYVKLPYESLNLINKNLDIELNFDQNITLVNDELGIFVDLNQGLKTYIAHLSKLKQYSNFMQKNNIYDGELSINTNDFKNFKIDLNNASFDSFLLHKNHNPYEYDNFSMDIKNGDFNLTSKSGVVLVQSENNETNITLNNIDLLISQKGAKNTLEDTDEYNIYAKNIDILLKDYNKTLAFDNFKTKIKKNYLKVDANKNNAKFDLLLDKDKIKFQVLKMDDNFLNTFMGEDIFENGEFDLYVDGDNIDFFKGKFLFKNTYLKNLKFHQQLLSFIDTIPSLLLFKAPTFNEKGFNIENAGISFSRKKDLFDIDALSFNGDSADVFGKIKINLRNFELDGLLELRTLKSATSVISAVPIINQIILGKDRQISTLVKLSGTIDNPKFQTQLLSQGIQLPYNLIKNIFELPANLIK</sequence>
<keyword evidence="1" id="KW-0812">Transmembrane</keyword>
<dbReference type="Pfam" id="PF13116">
    <property type="entry name" value="YhdP"/>
    <property type="match status" value="1"/>
</dbReference>
<keyword evidence="1" id="KW-0472">Membrane</keyword>
<evidence type="ECO:0000256" key="1">
    <source>
        <dbReference type="SAM" id="Phobius"/>
    </source>
</evidence>
<accession>A0A0A8H4C0</accession>
<dbReference type="InterPro" id="IPR025263">
    <property type="entry name" value="YhdP_central"/>
</dbReference>
<feature type="transmembrane region" description="Helical" evidence="1">
    <location>
        <begin position="16"/>
        <end position="34"/>
    </location>
</feature>
<dbReference type="HOGENOM" id="CLU_007814_0_0_7"/>
<dbReference type="KEGG" id="cis:CINS_0798"/>
<organism evidence="3 4">
    <name type="scientific">Campylobacter insulaenigrae NCTC 12927</name>
    <dbReference type="NCBI Taxonomy" id="1031564"/>
    <lineage>
        <taxon>Bacteria</taxon>
        <taxon>Pseudomonadati</taxon>
        <taxon>Campylobacterota</taxon>
        <taxon>Epsilonproteobacteria</taxon>
        <taxon>Campylobacterales</taxon>
        <taxon>Campylobacteraceae</taxon>
        <taxon>Campylobacter</taxon>
    </lineage>
</organism>
<keyword evidence="1" id="KW-1133">Transmembrane helix</keyword>